<comment type="caution">
    <text evidence="2">The sequence shown here is derived from an EMBL/GenBank/DDBJ whole genome shotgun (WGS) entry which is preliminary data.</text>
</comment>
<evidence type="ECO:0000313" key="2">
    <source>
        <dbReference type="EMBL" id="KAK8115429.1"/>
    </source>
</evidence>
<feature type="chain" id="PRO_5043699035" description="Glycosyl hydrolases family 43" evidence="1">
    <location>
        <begin position="19"/>
        <end position="557"/>
    </location>
</feature>
<dbReference type="EMBL" id="JAQQWP010000006">
    <property type="protein sequence ID" value="KAK8115429.1"/>
    <property type="molecule type" value="Genomic_DNA"/>
</dbReference>
<dbReference type="AlphaFoldDB" id="A0AAW0QYG3"/>
<dbReference type="SUPFAM" id="SSF75005">
    <property type="entry name" value="Arabinanase/levansucrase/invertase"/>
    <property type="match status" value="1"/>
</dbReference>
<name>A0AAW0QYG3_9PEZI</name>
<dbReference type="Gene3D" id="2.115.10.20">
    <property type="entry name" value="Glycosyl hydrolase domain, family 43"/>
    <property type="match status" value="1"/>
</dbReference>
<keyword evidence="1" id="KW-0732">Signal</keyword>
<dbReference type="Proteomes" id="UP001392437">
    <property type="component" value="Unassembled WGS sequence"/>
</dbReference>
<organism evidence="2 3">
    <name type="scientific">Apiospora kogelbergensis</name>
    <dbReference type="NCBI Taxonomy" id="1337665"/>
    <lineage>
        <taxon>Eukaryota</taxon>
        <taxon>Fungi</taxon>
        <taxon>Dikarya</taxon>
        <taxon>Ascomycota</taxon>
        <taxon>Pezizomycotina</taxon>
        <taxon>Sordariomycetes</taxon>
        <taxon>Xylariomycetidae</taxon>
        <taxon>Amphisphaeriales</taxon>
        <taxon>Apiosporaceae</taxon>
        <taxon>Apiospora</taxon>
    </lineage>
</organism>
<reference evidence="2 3" key="1">
    <citation type="submission" date="2023-01" db="EMBL/GenBank/DDBJ databases">
        <title>Analysis of 21 Apiospora genomes using comparative genomics revels a genus with tremendous synthesis potential of carbohydrate active enzymes and secondary metabolites.</title>
        <authorList>
            <person name="Sorensen T."/>
        </authorList>
    </citation>
    <scope>NUCLEOTIDE SEQUENCE [LARGE SCALE GENOMIC DNA]</scope>
    <source>
        <strain evidence="2 3">CBS 117206</strain>
    </source>
</reference>
<evidence type="ECO:0000313" key="3">
    <source>
        <dbReference type="Proteomes" id="UP001392437"/>
    </source>
</evidence>
<gene>
    <name evidence="2" type="ORF">PG999_007498</name>
</gene>
<dbReference type="PANTHER" id="PTHR22925:SF3">
    <property type="entry name" value="GLYCOSYL HYDROLASE FAMILY PROTEIN 43"/>
    <property type="match status" value="1"/>
</dbReference>
<dbReference type="PANTHER" id="PTHR22925">
    <property type="entry name" value="GLYCOSYL HYDROLASE 43 FAMILY MEMBER"/>
    <property type="match status" value="1"/>
</dbReference>
<evidence type="ECO:0000256" key="1">
    <source>
        <dbReference type="SAM" id="SignalP"/>
    </source>
</evidence>
<accession>A0AAW0QYG3</accession>
<proteinExistence type="predicted"/>
<evidence type="ECO:0008006" key="4">
    <source>
        <dbReference type="Google" id="ProtNLM"/>
    </source>
</evidence>
<protein>
    <recommendedName>
        <fullName evidence="4">Glycosyl hydrolases family 43</fullName>
    </recommendedName>
</protein>
<feature type="signal peptide" evidence="1">
    <location>
        <begin position="1"/>
        <end position="18"/>
    </location>
</feature>
<dbReference type="InterPro" id="IPR023296">
    <property type="entry name" value="Glyco_hydro_beta-prop_sf"/>
</dbReference>
<keyword evidence="3" id="KW-1185">Reference proteome</keyword>
<sequence>MLLCVVGCLALGASLCQATVAPRNSSDNVYATYHNNVEDLLDGQDGIPVHPVDYQASGKLATAVDQDGNGLEQVEAHLSYYEGRYYLYSYTGFGNINATAQGSPANPQTPRGSAPTPCGIKTYSSPDLTTWKLEDFYLPPELTITPTKPVVRYSNATNQYVMLLGNQQLTDLAYLVSKSPAGPFSGPSSAAPGVLSGTNIGHDFDIALGPDGTYWLLTDTMGKATLPIDGSGKYPTTVGITWNVVVQKLNPDLTSVPAPSDETFRLVRSATELAALDLSLEACSFFYHDGYYYMIFGQTCQNCAGFIYYLYSKDNSLGPYTDGGFLRMDGCGAQNKGTSVLPTAHGEVVVAAALAYRSSPTSVTLNGLVGHANNNQALSQTFYYPLEFNADHTIKPWTCPAKVQIPLAANVTEQPHEPPQYQLDCRVRNWQSIEVVFDPPRDASNISFPVYQRNDDVSPAFTPAIIDGPLEITLQYDDASSSSHVFRPLDVSWAPSKINIAPQKSKVGKIRMSTNATTGCFGYIVQPRASDDLSLASVDTYGNRRETPTAQVYFYSF</sequence>